<keyword evidence="2" id="KW-1185">Reference proteome</keyword>
<proteinExistence type="predicted"/>
<dbReference type="EMBL" id="KN832572">
    <property type="protein sequence ID" value="KII84177.1"/>
    <property type="molecule type" value="Genomic_DNA"/>
</dbReference>
<organism evidence="1 2">
    <name type="scientific">Plicaturopsis crispa FD-325 SS-3</name>
    <dbReference type="NCBI Taxonomy" id="944288"/>
    <lineage>
        <taxon>Eukaryota</taxon>
        <taxon>Fungi</taxon>
        <taxon>Dikarya</taxon>
        <taxon>Basidiomycota</taxon>
        <taxon>Agaricomycotina</taxon>
        <taxon>Agaricomycetes</taxon>
        <taxon>Agaricomycetidae</taxon>
        <taxon>Amylocorticiales</taxon>
        <taxon>Amylocorticiaceae</taxon>
        <taxon>Plicatura</taxon>
        <taxon>Plicaturopsis crispa</taxon>
    </lineage>
</organism>
<accession>A0A0C9SQZ2</accession>
<dbReference type="Proteomes" id="UP000053263">
    <property type="component" value="Unassembled WGS sequence"/>
</dbReference>
<dbReference type="OrthoDB" id="7446186at2759"/>
<dbReference type="HOGENOM" id="CLU_1787628_0_0_1"/>
<evidence type="ECO:0000313" key="1">
    <source>
        <dbReference type="EMBL" id="KII84177.1"/>
    </source>
</evidence>
<name>A0A0C9SQZ2_PLICR</name>
<dbReference type="AlphaFoldDB" id="A0A0C9SQZ2"/>
<protein>
    <submittedName>
        <fullName evidence="1">Uncharacterized protein</fullName>
    </submittedName>
</protein>
<evidence type="ECO:0000313" key="2">
    <source>
        <dbReference type="Proteomes" id="UP000053263"/>
    </source>
</evidence>
<sequence length="145" mass="15998">MRITRRNTSSCLAGKAPGSTQCDTLRDRLFLNGTFHDDPGTCMRPNDLGPEVCNRSKPFVAIHARGVLLGDVRAENMIISAAYPAGPQIVFIDFALSCNIVDFPTRVDREVYNACFECGCCPEHWDPMYAWAQSTALPGGWICKP</sequence>
<gene>
    <name evidence="1" type="ORF">PLICRDRAFT_373359</name>
</gene>
<reference evidence="1 2" key="1">
    <citation type="submission" date="2014-06" db="EMBL/GenBank/DDBJ databases">
        <title>Evolutionary Origins and Diversification of the Mycorrhizal Mutualists.</title>
        <authorList>
            <consortium name="DOE Joint Genome Institute"/>
            <consortium name="Mycorrhizal Genomics Consortium"/>
            <person name="Kohler A."/>
            <person name="Kuo A."/>
            <person name="Nagy L.G."/>
            <person name="Floudas D."/>
            <person name="Copeland A."/>
            <person name="Barry K.W."/>
            <person name="Cichocki N."/>
            <person name="Veneault-Fourrey C."/>
            <person name="LaButti K."/>
            <person name="Lindquist E.A."/>
            <person name="Lipzen A."/>
            <person name="Lundell T."/>
            <person name="Morin E."/>
            <person name="Murat C."/>
            <person name="Riley R."/>
            <person name="Ohm R."/>
            <person name="Sun H."/>
            <person name="Tunlid A."/>
            <person name="Henrissat B."/>
            <person name="Grigoriev I.V."/>
            <person name="Hibbett D.S."/>
            <person name="Martin F."/>
        </authorList>
    </citation>
    <scope>NUCLEOTIDE SEQUENCE [LARGE SCALE GENOMIC DNA]</scope>
    <source>
        <strain evidence="1 2">FD-325 SS-3</strain>
    </source>
</reference>